<comment type="caution">
    <text evidence="2">The sequence shown here is derived from an EMBL/GenBank/DDBJ whole genome shotgun (WGS) entry which is preliminary data.</text>
</comment>
<gene>
    <name evidence="2" type="ORF">CVM52_21065</name>
</gene>
<feature type="chain" id="PRO_5014604830" evidence="1">
    <location>
        <begin position="21"/>
        <end position="264"/>
    </location>
</feature>
<keyword evidence="1" id="KW-0732">Signal</keyword>
<reference evidence="2 3" key="1">
    <citation type="journal article" date="2018" name="Int. J. Syst. Evol. Microbiol.">
        <title>Pseudooceanicola lipolyticus sp. nov., a marine alphaproteobacterium, reclassification of Oceanicola flagellatus as Pseudooceanicola flagellatus comb. nov. and emended description of the genus Pseudooceanicola.</title>
        <authorList>
            <person name="Huang M.-M."/>
            <person name="Guo L.-L."/>
            <person name="Wu Y.-H."/>
            <person name="Lai Q.-L."/>
            <person name="Shao Z.-Z."/>
            <person name="Wang C.-S."/>
            <person name="Wu M."/>
            <person name="Xu X.-W."/>
        </authorList>
    </citation>
    <scope>NUCLEOTIDE SEQUENCE [LARGE SCALE GENOMIC DNA]</scope>
    <source>
        <strain evidence="2 3">157</strain>
    </source>
</reference>
<accession>A0A2M8IVY3</accession>
<proteinExistence type="predicted"/>
<name>A0A2M8IVY3_9RHOB</name>
<sequence length="264" mass="27165">MRARLSLVLVLTTLPLNLAAQEESGGGFIGGLLESALSGENRNVTVTGLSGALSSSLTLERLTMSDDQGVWLTISGATLDWTRSALLRGRLDVSTLSAESIVLERLPAASEDEADLPSPEATPFQLPELPVAVSIGEIAVNSFSLGEPVVGIAAELSLAGALTLAEGALDTDISVTRLDRPSDVITLDASFSNETSVIALDFETTEAQGGLLSELLNIPGRPSVSLTAAGEGPLTDFTADIALATDGAPRVTGQVRLRDAAAQG</sequence>
<evidence type="ECO:0000313" key="2">
    <source>
        <dbReference type="EMBL" id="PJE34682.1"/>
    </source>
</evidence>
<feature type="signal peptide" evidence="1">
    <location>
        <begin position="1"/>
        <end position="20"/>
    </location>
</feature>
<evidence type="ECO:0000256" key="1">
    <source>
        <dbReference type="SAM" id="SignalP"/>
    </source>
</evidence>
<keyword evidence="3" id="KW-1185">Reference proteome</keyword>
<organism evidence="2 3">
    <name type="scientific">Pseudooceanicola lipolyticus</name>
    <dbReference type="NCBI Taxonomy" id="2029104"/>
    <lineage>
        <taxon>Bacteria</taxon>
        <taxon>Pseudomonadati</taxon>
        <taxon>Pseudomonadota</taxon>
        <taxon>Alphaproteobacteria</taxon>
        <taxon>Rhodobacterales</taxon>
        <taxon>Paracoccaceae</taxon>
        <taxon>Pseudooceanicola</taxon>
    </lineage>
</organism>
<feature type="non-terminal residue" evidence="2">
    <location>
        <position position="264"/>
    </location>
</feature>
<dbReference type="EMBL" id="PGTB01000152">
    <property type="protein sequence ID" value="PJE34682.1"/>
    <property type="molecule type" value="Genomic_DNA"/>
</dbReference>
<dbReference type="Proteomes" id="UP000231553">
    <property type="component" value="Unassembled WGS sequence"/>
</dbReference>
<protein>
    <submittedName>
        <fullName evidence="2">Translocation/assembly module TamB</fullName>
    </submittedName>
</protein>
<evidence type="ECO:0000313" key="3">
    <source>
        <dbReference type="Proteomes" id="UP000231553"/>
    </source>
</evidence>
<dbReference type="AlphaFoldDB" id="A0A2M8IVY3"/>